<feature type="domain" description="Regulatory protein YycH" evidence="1">
    <location>
        <begin position="3"/>
        <end position="442"/>
    </location>
</feature>
<accession>F5L8E3</accession>
<gene>
    <name evidence="2" type="ORF">CathTA2_2095</name>
    <name evidence="3" type="ORF">HUR95_02235</name>
</gene>
<dbReference type="CDD" id="cd15787">
    <property type="entry name" value="YycH_N"/>
    <property type="match status" value="1"/>
</dbReference>
<dbReference type="EMBL" id="CP082237">
    <property type="protein sequence ID" value="QZT34253.1"/>
    <property type="molecule type" value="Genomic_DNA"/>
</dbReference>
<dbReference type="EMBL" id="AFCE01000150">
    <property type="protein sequence ID" value="EGL82376.1"/>
    <property type="molecule type" value="Genomic_DNA"/>
</dbReference>
<reference evidence="3 5" key="2">
    <citation type="journal article" date="2020" name="Extremophiles">
        <title>Genomic analysis of Caldalkalibacillus thermarum TA2.A1 reveals aerobic alkaliphilic metabolism and evolutionary hallmarks linking alkaliphilic bacteria and plant life.</title>
        <authorList>
            <person name="de Jong S.I."/>
            <person name="van den Broek M.A."/>
            <person name="Merkel A.Y."/>
            <person name="de la Torre Cortes P."/>
            <person name="Kalamorz F."/>
            <person name="Cook G.M."/>
            <person name="van Loosdrecht M.C.M."/>
            <person name="McMillan D.G.G."/>
        </authorList>
    </citation>
    <scope>NUCLEOTIDE SEQUENCE [LARGE SCALE GENOMIC DNA]</scope>
    <source>
        <strain evidence="3 5">TA2.A1</strain>
    </source>
</reference>
<reference evidence="3" key="3">
    <citation type="submission" date="2021-08" db="EMBL/GenBank/DDBJ databases">
        <authorList>
            <person name="de Jong S."/>
            <person name="van den Broek M."/>
            <person name="Merkel A."/>
            <person name="de la Torre Cortes P."/>
            <person name="Kalamorz F."/>
            <person name="Cook G."/>
            <person name="van Loosdrecht M."/>
            <person name="McMillan D."/>
        </authorList>
    </citation>
    <scope>NUCLEOTIDE SEQUENCE</scope>
    <source>
        <strain evidence="3">TA2.A1</strain>
    </source>
</reference>
<dbReference type="Proteomes" id="UP000010716">
    <property type="component" value="Unassembled WGS sequence"/>
</dbReference>
<dbReference type="Proteomes" id="UP000825179">
    <property type="component" value="Chromosome"/>
</dbReference>
<dbReference type="InterPro" id="IPR009996">
    <property type="entry name" value="YycH"/>
</dbReference>
<organism evidence="2 4">
    <name type="scientific">Caldalkalibacillus thermarum (strain TA2.A1)</name>
    <dbReference type="NCBI Taxonomy" id="986075"/>
    <lineage>
        <taxon>Bacteria</taxon>
        <taxon>Bacillati</taxon>
        <taxon>Bacillota</taxon>
        <taxon>Bacilli</taxon>
        <taxon>Bacillales</taxon>
        <taxon>Bacillaceae</taxon>
        <taxon>Caldalkalibacillus</taxon>
    </lineage>
</organism>
<dbReference type="Gene3D" id="3.30.310.160">
    <property type="entry name" value="YycH protein, domain 2"/>
    <property type="match status" value="1"/>
</dbReference>
<dbReference type="OrthoDB" id="2382185at2"/>
<evidence type="ECO:0000313" key="3">
    <source>
        <dbReference type="EMBL" id="QZT34253.1"/>
    </source>
</evidence>
<reference evidence="2 4" key="1">
    <citation type="journal article" date="2011" name="J. Bacteriol.">
        <title>Draft genome sequence of the thermoalkaliphilic Caldalkalibacillus thermarum strain TA2.A1.</title>
        <authorList>
            <person name="Kalamorz F."/>
            <person name="Keis S."/>
            <person name="McMillan D.G."/>
            <person name="Olsson K."/>
            <person name="Stanton J.A."/>
            <person name="Stockwell P."/>
            <person name="Black M.A."/>
            <person name="Klingeman D.M."/>
            <person name="Land M.L."/>
            <person name="Han C.S."/>
            <person name="Martin S.L."/>
            <person name="Becher S.A."/>
            <person name="Peddie C.J."/>
            <person name="Morgan H.W."/>
            <person name="Matthies D."/>
            <person name="Preiss L."/>
            <person name="Meier T."/>
            <person name="Brown S.D."/>
            <person name="Cook G.M."/>
        </authorList>
    </citation>
    <scope>NUCLEOTIDE SEQUENCE [LARGE SCALE GENOMIC DNA]</scope>
    <source>
        <strain evidence="2 4">TA2.A1</strain>
    </source>
</reference>
<evidence type="ECO:0000313" key="2">
    <source>
        <dbReference type="EMBL" id="EGL82376.1"/>
    </source>
</evidence>
<proteinExistence type="predicted"/>
<keyword evidence="5" id="KW-1185">Reference proteome</keyword>
<evidence type="ECO:0000313" key="4">
    <source>
        <dbReference type="Proteomes" id="UP000010716"/>
    </source>
</evidence>
<evidence type="ECO:0000259" key="1">
    <source>
        <dbReference type="Pfam" id="PF07435"/>
    </source>
</evidence>
<dbReference type="KEGG" id="cthu:HUR95_02235"/>
<dbReference type="AlphaFoldDB" id="F5L8E3"/>
<dbReference type="InterPro" id="IPR042274">
    <property type="entry name" value="YycH/YycI_2"/>
</dbReference>
<dbReference type="RefSeq" id="WP_007505351.1">
    <property type="nucleotide sequence ID" value="NZ_AFCE01000150.1"/>
</dbReference>
<dbReference type="Pfam" id="PF07435">
    <property type="entry name" value="YycH"/>
    <property type="match status" value="1"/>
</dbReference>
<dbReference type="eggNOG" id="COG4863">
    <property type="taxonomic scope" value="Bacteria"/>
</dbReference>
<name>F5L8E3_CALTT</name>
<sequence length="455" mass="53757">MNERVKNVVLTLLVLLSLFLSWQLWTYQPRYDYLPPAEFAEPEGLAESKEFHELVKPHLIVHHLGDDQHSVSYPHTFSYNVIQGRLKDCELKPVRLIEQNQYADWQELYKHEQGIELVFFNSIPLEVLGSLFHVQLKEWLDQVELERLPRINRVWFHYDPHWENEVSALFISEEDQMLLYSRTSNMSIRDLGNYIALGQTRPVHQAYILSQGEQTVHKVHYLSTEPVSVAAFDYYYQRIPVFHMVSYLFVDPTLVRRIEERGDSILYIHGARGMQVDKTHTQMTYFHPLLEPENGEGVTGSVDVMRGIQFVNQHKGWDKPYVLDSIVDMQHERLIQVNFREYVEHYPVFGAGQQDSLYTLQVDIHMGRVVGYARSLLERGEVANKQFYQLPAGSELWRELEHQGVNLEEISAIRIGYKSEQETTFLTYRPYWVIDFKQGDRWFIQDVKEIRRHLE</sequence>
<protein>
    <submittedName>
        <fullName evidence="2">YycH family protein</fullName>
    </submittedName>
</protein>
<evidence type="ECO:0000313" key="5">
    <source>
        <dbReference type="Proteomes" id="UP000825179"/>
    </source>
</evidence>